<evidence type="ECO:0000313" key="2">
    <source>
        <dbReference type="Proteomes" id="UP000032142"/>
    </source>
</evidence>
<dbReference type="AlphaFoldDB" id="A0A0B0NH87"/>
<dbReference type="Proteomes" id="UP000032142">
    <property type="component" value="Unassembled WGS sequence"/>
</dbReference>
<evidence type="ECO:0000313" key="1">
    <source>
        <dbReference type="EMBL" id="KHG12195.1"/>
    </source>
</evidence>
<proteinExistence type="predicted"/>
<keyword evidence="2" id="KW-1185">Reference proteome</keyword>
<organism evidence="1 2">
    <name type="scientific">Gossypium arboreum</name>
    <name type="common">Tree cotton</name>
    <name type="synonym">Gossypium nanking</name>
    <dbReference type="NCBI Taxonomy" id="29729"/>
    <lineage>
        <taxon>Eukaryota</taxon>
        <taxon>Viridiplantae</taxon>
        <taxon>Streptophyta</taxon>
        <taxon>Embryophyta</taxon>
        <taxon>Tracheophyta</taxon>
        <taxon>Spermatophyta</taxon>
        <taxon>Magnoliopsida</taxon>
        <taxon>eudicotyledons</taxon>
        <taxon>Gunneridae</taxon>
        <taxon>Pentapetalae</taxon>
        <taxon>rosids</taxon>
        <taxon>malvids</taxon>
        <taxon>Malvales</taxon>
        <taxon>Malvaceae</taxon>
        <taxon>Malvoideae</taxon>
        <taxon>Gossypium</taxon>
    </lineage>
</organism>
<gene>
    <name evidence="1" type="ORF">F383_16911</name>
</gene>
<reference evidence="2" key="1">
    <citation type="submission" date="2014-09" db="EMBL/GenBank/DDBJ databases">
        <authorList>
            <person name="Mudge J."/>
            <person name="Ramaraj T."/>
            <person name="Lindquist I.E."/>
            <person name="Bharti A.K."/>
            <person name="Sundararajan A."/>
            <person name="Cameron C.T."/>
            <person name="Woodward J.E."/>
            <person name="May G.D."/>
            <person name="Brubaker C."/>
            <person name="Broadhvest J."/>
            <person name="Wilkins T.A."/>
        </authorList>
    </citation>
    <scope>NUCLEOTIDE SEQUENCE</scope>
    <source>
        <strain evidence="2">cv. AKA8401</strain>
    </source>
</reference>
<name>A0A0B0NH87_GOSAR</name>
<protein>
    <submittedName>
        <fullName evidence="1">Uncharacterized protein</fullName>
    </submittedName>
</protein>
<sequence length="24" mass="2920">MPIRGGPTLQRRRLVHCHLFYLRV</sequence>
<accession>A0A0B0NH87</accession>
<dbReference type="EMBL" id="KN397260">
    <property type="protein sequence ID" value="KHG12195.1"/>
    <property type="molecule type" value="Genomic_DNA"/>
</dbReference>